<keyword evidence="2" id="KW-0805">Transcription regulation</keyword>
<evidence type="ECO:0000256" key="4">
    <source>
        <dbReference type="ARBA" id="ARBA00023163"/>
    </source>
</evidence>
<gene>
    <name evidence="6" type="primary">hcaR</name>
    <name evidence="6" type="ORF">GCM10010185_62190</name>
</gene>
<dbReference type="AlphaFoldDB" id="A0A918EHA0"/>
<dbReference type="CDD" id="cd05466">
    <property type="entry name" value="PBP2_LTTR_substrate"/>
    <property type="match status" value="1"/>
</dbReference>
<name>A0A918EHA0_9PSEU</name>
<evidence type="ECO:0000256" key="1">
    <source>
        <dbReference type="ARBA" id="ARBA00009437"/>
    </source>
</evidence>
<dbReference type="FunFam" id="1.10.10.10:FF:000001">
    <property type="entry name" value="LysR family transcriptional regulator"/>
    <property type="match status" value="1"/>
</dbReference>
<comment type="caution">
    <text evidence="6">The sequence shown here is derived from an EMBL/GenBank/DDBJ whole genome shotgun (WGS) entry which is preliminary data.</text>
</comment>
<dbReference type="SUPFAM" id="SSF53850">
    <property type="entry name" value="Periplasmic binding protein-like II"/>
    <property type="match status" value="1"/>
</dbReference>
<dbReference type="Gene3D" id="3.40.190.10">
    <property type="entry name" value="Periplasmic binding protein-like II"/>
    <property type="match status" value="2"/>
</dbReference>
<dbReference type="GO" id="GO:0003677">
    <property type="term" value="F:DNA binding"/>
    <property type="evidence" value="ECO:0007669"/>
    <property type="project" value="UniProtKB-KW"/>
</dbReference>
<dbReference type="Gene3D" id="1.10.10.10">
    <property type="entry name" value="Winged helix-like DNA-binding domain superfamily/Winged helix DNA-binding domain"/>
    <property type="match status" value="1"/>
</dbReference>
<organism evidence="6 7">
    <name type="scientific">Saccharothrix coeruleofusca</name>
    <dbReference type="NCBI Taxonomy" id="33919"/>
    <lineage>
        <taxon>Bacteria</taxon>
        <taxon>Bacillati</taxon>
        <taxon>Actinomycetota</taxon>
        <taxon>Actinomycetes</taxon>
        <taxon>Pseudonocardiales</taxon>
        <taxon>Pseudonocardiaceae</taxon>
        <taxon>Saccharothrix</taxon>
    </lineage>
</organism>
<comment type="similarity">
    <text evidence="1">Belongs to the LysR transcriptional regulatory family.</text>
</comment>
<evidence type="ECO:0000313" key="7">
    <source>
        <dbReference type="Proteomes" id="UP000639606"/>
    </source>
</evidence>
<dbReference type="SUPFAM" id="SSF46785">
    <property type="entry name" value="Winged helix' DNA-binding domain"/>
    <property type="match status" value="1"/>
</dbReference>
<evidence type="ECO:0000256" key="2">
    <source>
        <dbReference type="ARBA" id="ARBA00023015"/>
    </source>
</evidence>
<feature type="domain" description="HTH lysR-type" evidence="5">
    <location>
        <begin position="1"/>
        <end position="54"/>
    </location>
</feature>
<evidence type="ECO:0000313" key="6">
    <source>
        <dbReference type="EMBL" id="GGP79834.1"/>
    </source>
</evidence>
<dbReference type="InterPro" id="IPR036388">
    <property type="entry name" value="WH-like_DNA-bd_sf"/>
</dbReference>
<dbReference type="InterPro" id="IPR005119">
    <property type="entry name" value="LysR_subst-bd"/>
</dbReference>
<evidence type="ECO:0000259" key="5">
    <source>
        <dbReference type="PROSITE" id="PS50931"/>
    </source>
</evidence>
<evidence type="ECO:0000256" key="3">
    <source>
        <dbReference type="ARBA" id="ARBA00023125"/>
    </source>
</evidence>
<reference evidence="6" key="2">
    <citation type="submission" date="2020-09" db="EMBL/GenBank/DDBJ databases">
        <authorList>
            <person name="Sun Q."/>
            <person name="Ohkuma M."/>
        </authorList>
    </citation>
    <scope>NUCLEOTIDE SEQUENCE</scope>
    <source>
        <strain evidence="6">JCM 3313</strain>
    </source>
</reference>
<dbReference type="PANTHER" id="PTHR30346:SF0">
    <property type="entry name" value="HCA OPERON TRANSCRIPTIONAL ACTIVATOR HCAR"/>
    <property type="match status" value="1"/>
</dbReference>
<dbReference type="Proteomes" id="UP000639606">
    <property type="component" value="Unassembled WGS sequence"/>
</dbReference>
<dbReference type="EMBL" id="BMRG01000019">
    <property type="protein sequence ID" value="GGP79834.1"/>
    <property type="molecule type" value="Genomic_DNA"/>
</dbReference>
<dbReference type="PROSITE" id="PS50931">
    <property type="entry name" value="HTH_LYSR"/>
    <property type="match status" value="1"/>
</dbReference>
<dbReference type="GO" id="GO:0003700">
    <property type="term" value="F:DNA-binding transcription factor activity"/>
    <property type="evidence" value="ECO:0007669"/>
    <property type="project" value="InterPro"/>
</dbReference>
<dbReference type="PANTHER" id="PTHR30346">
    <property type="entry name" value="TRANSCRIPTIONAL DUAL REGULATOR HCAR-RELATED"/>
    <property type="match status" value="1"/>
</dbReference>
<sequence>MVRYFTVVAEHRHFGRAATALRIAQPSLSRQIRRLEQQLGARLLDRTPQGARLTEAGEVFLPRARALLRSAHLAAAHTHAASHPRGITIGHTAIVVVTPVVREFRRTHPDAQVHTLLLGHEEVRPALLDHRVDAVVTRLPLQADQLRVTPLCDQPRSLLVRSDHRLAGRQFVTLDDIADEPLPRMADPAMNAFWRIDPRPDGRPVPDGPLVSVVEEKIELVLAGQAVAIVPACVDGALHPDLTAIPLEGVEPSRVVLAVRADDESRLVAEFGRCAHDHFRAEPKIARESA</sequence>
<dbReference type="PRINTS" id="PR00039">
    <property type="entry name" value="HTHLYSR"/>
</dbReference>
<accession>A0A918EHA0</accession>
<protein>
    <submittedName>
        <fullName evidence="6">LysR family transcriptional regulator</fullName>
    </submittedName>
</protein>
<dbReference type="InterPro" id="IPR036390">
    <property type="entry name" value="WH_DNA-bd_sf"/>
</dbReference>
<dbReference type="Pfam" id="PF03466">
    <property type="entry name" value="LysR_substrate"/>
    <property type="match status" value="1"/>
</dbReference>
<keyword evidence="4" id="KW-0804">Transcription</keyword>
<reference evidence="6" key="1">
    <citation type="journal article" date="2014" name="Int. J. Syst. Evol. Microbiol.">
        <title>Complete genome sequence of Corynebacterium casei LMG S-19264T (=DSM 44701T), isolated from a smear-ripened cheese.</title>
        <authorList>
            <consortium name="US DOE Joint Genome Institute (JGI-PGF)"/>
            <person name="Walter F."/>
            <person name="Albersmeier A."/>
            <person name="Kalinowski J."/>
            <person name="Ruckert C."/>
        </authorList>
    </citation>
    <scope>NUCLEOTIDE SEQUENCE</scope>
    <source>
        <strain evidence="6">JCM 3313</strain>
    </source>
</reference>
<proteinExistence type="inferred from homology"/>
<dbReference type="GO" id="GO:0032993">
    <property type="term" value="C:protein-DNA complex"/>
    <property type="evidence" value="ECO:0007669"/>
    <property type="project" value="TreeGrafter"/>
</dbReference>
<dbReference type="Pfam" id="PF00126">
    <property type="entry name" value="HTH_1"/>
    <property type="match status" value="1"/>
</dbReference>
<keyword evidence="7" id="KW-1185">Reference proteome</keyword>
<keyword evidence="3" id="KW-0238">DNA-binding</keyword>
<dbReference type="InterPro" id="IPR000847">
    <property type="entry name" value="LysR_HTH_N"/>
</dbReference>